<feature type="domain" description="Rieske" evidence="7">
    <location>
        <begin position="42"/>
        <end position="148"/>
    </location>
</feature>
<dbReference type="Gene3D" id="3.90.380.10">
    <property type="entry name" value="Naphthalene 1,2-dioxygenase Alpha Subunit, Chain A, domain 1"/>
    <property type="match status" value="1"/>
</dbReference>
<dbReference type="HOGENOM" id="CLU_026244_3_0_11"/>
<dbReference type="InterPro" id="IPR001663">
    <property type="entry name" value="Rng_hydr_dOase-A"/>
</dbReference>
<keyword evidence="3" id="KW-0479">Metal-binding</keyword>
<keyword evidence="6" id="KW-0411">Iron-sulfur</keyword>
<protein>
    <submittedName>
        <fullName evidence="8">Oxidoreductase</fullName>
    </submittedName>
</protein>
<evidence type="ECO:0000313" key="8">
    <source>
        <dbReference type="EMBL" id="AIJ26124.1"/>
    </source>
</evidence>
<dbReference type="InterPro" id="IPR036922">
    <property type="entry name" value="Rieske_2Fe-2S_sf"/>
</dbReference>
<evidence type="ECO:0000256" key="2">
    <source>
        <dbReference type="ARBA" id="ARBA00022714"/>
    </source>
</evidence>
<evidence type="ECO:0000256" key="1">
    <source>
        <dbReference type="ARBA" id="ARBA00001962"/>
    </source>
</evidence>
<evidence type="ECO:0000256" key="5">
    <source>
        <dbReference type="ARBA" id="ARBA00023004"/>
    </source>
</evidence>
<dbReference type="KEGG" id="amq:AMETH_6032"/>
<dbReference type="eggNOG" id="COG4638">
    <property type="taxonomic scope" value="Bacteria"/>
</dbReference>
<proteinExistence type="predicted"/>
<sequence>MTLLNVADQARTGELVETLPVSWYTDPAILDIEKKHIFARTWQYVGPVDSLKKKGDYFTTKVVDTPIIVTKSADGINAIVNVCRHRFHEVASGSGNTRRFSCPYHAWSYDLSGNLCAAPREDMFDGFDKSAYPLKKLPVAVWSSMIFVSLDHDVEPFDSYVAPLEAVLTETGVNRSTLKFRARKTFEIRGNWKTAVENFLECYHCTPAHPAYAKTFEVNTSTGYPFEVNGAACSARTLPQERFREDPQSAPYNMEGDIKVNQNDFLWPNFMTVIWPGGSNFAALSFTPVSADETLAHYDYFMGDEIDEDTEQKLVKFFNEVGEEDLSLIESVHRGMRSGEVATGVLVPDEGQVAAFQKMIGDVVRHATA</sequence>
<dbReference type="PATRIC" id="fig|1068978.7.peg.6478"/>
<dbReference type="InterPro" id="IPR017941">
    <property type="entry name" value="Rieske_2Fe-2S"/>
</dbReference>
<gene>
    <name evidence="8" type="ORF">AMETH_6032</name>
</gene>
<dbReference type="PRINTS" id="PR00090">
    <property type="entry name" value="RNGDIOXGNASE"/>
</dbReference>
<dbReference type="Proteomes" id="UP000062973">
    <property type="component" value="Chromosome"/>
</dbReference>
<dbReference type="PANTHER" id="PTHR43756:SF5">
    <property type="entry name" value="CHOLINE MONOOXYGENASE, CHLOROPLASTIC"/>
    <property type="match status" value="1"/>
</dbReference>
<evidence type="ECO:0000256" key="3">
    <source>
        <dbReference type="ARBA" id="ARBA00022723"/>
    </source>
</evidence>
<dbReference type="CDD" id="cd03469">
    <property type="entry name" value="Rieske_RO_Alpha_N"/>
    <property type="match status" value="1"/>
</dbReference>
<evidence type="ECO:0000256" key="4">
    <source>
        <dbReference type="ARBA" id="ARBA00023002"/>
    </source>
</evidence>
<reference evidence="8 9" key="1">
    <citation type="submission" date="2014-07" db="EMBL/GenBank/DDBJ databases">
        <title>Whole Genome Sequence of the Amycolatopsis methanolica 239.</title>
        <authorList>
            <person name="Tang B."/>
        </authorList>
    </citation>
    <scope>NUCLEOTIDE SEQUENCE [LARGE SCALE GENOMIC DNA]</scope>
    <source>
        <strain evidence="8 9">239</strain>
    </source>
</reference>
<evidence type="ECO:0000313" key="9">
    <source>
        <dbReference type="Proteomes" id="UP000062973"/>
    </source>
</evidence>
<keyword evidence="9" id="KW-1185">Reference proteome</keyword>
<dbReference type="PROSITE" id="PS51296">
    <property type="entry name" value="RIESKE"/>
    <property type="match status" value="1"/>
</dbReference>
<dbReference type="STRING" id="1068978.AMETH_6032"/>
<name>A0A076MYA5_AMYME</name>
<dbReference type="InterPro" id="IPR015879">
    <property type="entry name" value="Ring_hydroxy_dOase_asu_C_dom"/>
</dbReference>
<comment type="cofactor">
    <cofactor evidence="1">
        <name>Fe cation</name>
        <dbReference type="ChEBI" id="CHEBI:24875"/>
    </cofactor>
</comment>
<dbReference type="GO" id="GO:0051537">
    <property type="term" value="F:2 iron, 2 sulfur cluster binding"/>
    <property type="evidence" value="ECO:0007669"/>
    <property type="project" value="UniProtKB-KW"/>
</dbReference>
<dbReference type="GO" id="GO:0004497">
    <property type="term" value="F:monooxygenase activity"/>
    <property type="evidence" value="ECO:0007669"/>
    <property type="project" value="UniProtKB-ARBA"/>
</dbReference>
<evidence type="ECO:0000256" key="6">
    <source>
        <dbReference type="ARBA" id="ARBA00023014"/>
    </source>
</evidence>
<dbReference type="GO" id="GO:0016705">
    <property type="term" value="F:oxidoreductase activity, acting on paired donors, with incorporation or reduction of molecular oxygen"/>
    <property type="evidence" value="ECO:0007669"/>
    <property type="project" value="UniProtKB-ARBA"/>
</dbReference>
<dbReference type="OrthoDB" id="5243643at2"/>
<dbReference type="Pfam" id="PF00355">
    <property type="entry name" value="Rieske"/>
    <property type="match status" value="1"/>
</dbReference>
<dbReference type="GO" id="GO:0005506">
    <property type="term" value="F:iron ion binding"/>
    <property type="evidence" value="ECO:0007669"/>
    <property type="project" value="InterPro"/>
</dbReference>
<dbReference type="SUPFAM" id="SSF55961">
    <property type="entry name" value="Bet v1-like"/>
    <property type="match status" value="1"/>
</dbReference>
<keyword evidence="5" id="KW-0408">Iron</keyword>
<dbReference type="EMBL" id="CP009110">
    <property type="protein sequence ID" value="AIJ26124.1"/>
    <property type="molecule type" value="Genomic_DNA"/>
</dbReference>
<accession>A0A076MYA5</accession>
<dbReference type="Gene3D" id="2.102.10.10">
    <property type="entry name" value="Rieske [2Fe-2S] iron-sulphur domain"/>
    <property type="match status" value="1"/>
</dbReference>
<keyword evidence="2" id="KW-0001">2Fe-2S</keyword>
<organism evidence="8 9">
    <name type="scientific">Amycolatopsis methanolica 239</name>
    <dbReference type="NCBI Taxonomy" id="1068978"/>
    <lineage>
        <taxon>Bacteria</taxon>
        <taxon>Bacillati</taxon>
        <taxon>Actinomycetota</taxon>
        <taxon>Actinomycetes</taxon>
        <taxon>Pseudonocardiales</taxon>
        <taxon>Pseudonocardiaceae</taxon>
        <taxon>Amycolatopsis</taxon>
        <taxon>Amycolatopsis methanolica group</taxon>
    </lineage>
</organism>
<dbReference type="Pfam" id="PF00848">
    <property type="entry name" value="Ring_hydroxyl_A"/>
    <property type="match status" value="1"/>
</dbReference>
<evidence type="ECO:0000259" key="7">
    <source>
        <dbReference type="PROSITE" id="PS51296"/>
    </source>
</evidence>
<dbReference type="RefSeq" id="WP_017984960.1">
    <property type="nucleotide sequence ID" value="NZ_AQUL01000001.1"/>
</dbReference>
<dbReference type="SUPFAM" id="SSF50022">
    <property type="entry name" value="ISP domain"/>
    <property type="match status" value="1"/>
</dbReference>
<dbReference type="AlphaFoldDB" id="A0A076MYA5"/>
<keyword evidence="4" id="KW-0560">Oxidoreductase</keyword>
<dbReference type="PANTHER" id="PTHR43756">
    <property type="entry name" value="CHOLINE MONOOXYGENASE, CHLOROPLASTIC"/>
    <property type="match status" value="1"/>
</dbReference>